<reference evidence="4 6" key="1">
    <citation type="journal article" date="2018" name="Genome Biol. Evol.">
        <title>Complete Genome Sequence of Streptococcus ruminantium sp. nov. GUT-187T (=DSM 104980T =JCM 31869T), the Type Strain of S. ruminantium, and Comparison with Genome Sequences of Streptococcus suis Strains.</title>
        <authorList>
            <person name="Tohya M."/>
            <person name="Sekizaki T."/>
            <person name="Miyoshi-Akiyama T."/>
        </authorList>
    </citation>
    <scope>NUCLEOTIDE SEQUENCE [LARGE SCALE GENOMIC DNA]</scope>
    <source>
        <strain evidence="4 6">GUT187T</strain>
    </source>
</reference>
<protein>
    <submittedName>
        <fullName evidence="4">CPBP family intramembrane metalloprotease</fullName>
    </submittedName>
    <submittedName>
        <fullName evidence="5">Type II CAAX endopeptidase family protein</fullName>
    </submittedName>
</protein>
<evidence type="ECO:0000313" key="5">
    <source>
        <dbReference type="EMBL" id="MDQ8832502.1"/>
    </source>
</evidence>
<feature type="transmembrane region" description="Helical" evidence="2">
    <location>
        <begin position="259"/>
        <end position="280"/>
    </location>
</feature>
<keyword evidence="2" id="KW-0472">Membrane</keyword>
<evidence type="ECO:0000313" key="6">
    <source>
        <dbReference type="Proteomes" id="UP000269331"/>
    </source>
</evidence>
<feature type="transmembrane region" description="Helical" evidence="2">
    <location>
        <begin position="96"/>
        <end position="119"/>
    </location>
</feature>
<dbReference type="Proteomes" id="UP001228446">
    <property type="component" value="Unassembled WGS sequence"/>
</dbReference>
<dbReference type="InterPro" id="IPR003675">
    <property type="entry name" value="Rce1/LyrA-like_dom"/>
</dbReference>
<dbReference type="AlphaFoldDB" id="A0A2Z5U304"/>
<feature type="domain" description="CAAX prenyl protease 2/Lysostaphin resistance protein A-like" evidence="3">
    <location>
        <begin position="133"/>
        <end position="225"/>
    </location>
</feature>
<evidence type="ECO:0000256" key="1">
    <source>
        <dbReference type="ARBA" id="ARBA00009067"/>
    </source>
</evidence>
<dbReference type="PANTHER" id="PTHR39430">
    <property type="entry name" value="MEMBRANE-ASSOCIATED PROTEASE-RELATED"/>
    <property type="match status" value="1"/>
</dbReference>
<dbReference type="GO" id="GO:0080120">
    <property type="term" value="P:CAAX-box protein maturation"/>
    <property type="evidence" value="ECO:0007669"/>
    <property type="project" value="UniProtKB-ARBA"/>
</dbReference>
<dbReference type="GO" id="GO:0004175">
    <property type="term" value="F:endopeptidase activity"/>
    <property type="evidence" value="ECO:0007669"/>
    <property type="project" value="UniProtKB-ARBA"/>
</dbReference>
<dbReference type="PANTHER" id="PTHR39430:SF1">
    <property type="entry name" value="PROTEASE"/>
    <property type="match status" value="1"/>
</dbReference>
<dbReference type="GeneID" id="52229217"/>
<keyword evidence="4" id="KW-0645">Protease</keyword>
<dbReference type="KEGG" id="srq:SR187_3245"/>
<feature type="transmembrane region" description="Helical" evidence="2">
    <location>
        <begin position="12"/>
        <end position="32"/>
    </location>
</feature>
<keyword evidence="4" id="KW-0482">Metalloprotease</keyword>
<dbReference type="Pfam" id="PF02517">
    <property type="entry name" value="Rce1-like"/>
    <property type="match status" value="1"/>
</dbReference>
<keyword evidence="2" id="KW-0812">Transmembrane</keyword>
<evidence type="ECO:0000313" key="4">
    <source>
        <dbReference type="EMBL" id="BBA92258.1"/>
    </source>
</evidence>
<dbReference type="EMBL" id="JAVIBX010000003">
    <property type="protein sequence ID" value="MDQ8832502.1"/>
    <property type="molecule type" value="Genomic_DNA"/>
</dbReference>
<dbReference type="Proteomes" id="UP000269331">
    <property type="component" value="Chromosome"/>
</dbReference>
<dbReference type="GO" id="GO:0008237">
    <property type="term" value="F:metallopeptidase activity"/>
    <property type="evidence" value="ECO:0007669"/>
    <property type="project" value="UniProtKB-KW"/>
</dbReference>
<keyword evidence="7" id="KW-1185">Reference proteome</keyword>
<proteinExistence type="inferred from homology"/>
<keyword evidence="2" id="KW-1133">Transmembrane helix</keyword>
<accession>A0A2Z5U304</accession>
<dbReference type="OrthoDB" id="324900at2"/>
<keyword evidence="4" id="KW-0378">Hydrolase</keyword>
<dbReference type="EMBL" id="AP018400">
    <property type="protein sequence ID" value="BBA92258.1"/>
    <property type="molecule type" value="Genomic_DNA"/>
</dbReference>
<reference evidence="5 7" key="2">
    <citation type="submission" date="2023-08" db="EMBL/GenBank/DDBJ databases">
        <title>Streptococcus ruminantium-associated sheep mastitis outbreak detected in Italy is distinct from bovine isolates.</title>
        <authorList>
            <person name="Rosa M.N."/>
            <person name="Vezina B."/>
            <person name="Tola S."/>
        </authorList>
    </citation>
    <scope>NUCLEOTIDE SEQUENCE [LARGE SCALE GENOMIC DNA]</scope>
    <source>
        <strain evidence="5 7">OM6730</strain>
    </source>
</reference>
<sequence>MKAEFIHEKNKSYFNLNLIFSPIVGFILLIIGETVGSMVFTPIRRLLPSSAFTGHVLELFSFIFISLAVLLWARAIERSPWLGLGFRKKGASRDFLKGWGIGAAMLITCTFLLMAVGAVTISKVNFTPTLLAQFLIIMIAWSIQGTTEEILVRGWMFPSLSAKHNIPVGIIASSLFFAAIHLGNNAISFISLVDLFLFGVLTCLIMLKTGNIWVISGIHAAWNCFQGNVFAFPVSGSDTGAAFLEVNTKGPEWLSGGQFGVEGSVISLLVQGVMIAWLIYDLYFKNKAK</sequence>
<name>A0A2Z5U304_9STRE</name>
<feature type="transmembrane region" description="Helical" evidence="2">
    <location>
        <begin position="52"/>
        <end position="75"/>
    </location>
</feature>
<dbReference type="GO" id="GO:0006508">
    <property type="term" value="P:proteolysis"/>
    <property type="evidence" value="ECO:0007669"/>
    <property type="project" value="UniProtKB-KW"/>
</dbReference>
<evidence type="ECO:0000256" key="2">
    <source>
        <dbReference type="SAM" id="Phobius"/>
    </source>
</evidence>
<feature type="transmembrane region" description="Helical" evidence="2">
    <location>
        <begin position="189"/>
        <end position="207"/>
    </location>
</feature>
<organism evidence="4 6">
    <name type="scientific">Streptococcus ruminantium</name>
    <dbReference type="NCBI Taxonomy" id="1917441"/>
    <lineage>
        <taxon>Bacteria</taxon>
        <taxon>Bacillati</taxon>
        <taxon>Bacillota</taxon>
        <taxon>Bacilli</taxon>
        <taxon>Lactobacillales</taxon>
        <taxon>Streptococcaceae</taxon>
        <taxon>Streptococcus</taxon>
    </lineage>
</organism>
<feature type="transmembrane region" description="Helical" evidence="2">
    <location>
        <begin position="164"/>
        <end position="183"/>
    </location>
</feature>
<feature type="transmembrane region" description="Helical" evidence="2">
    <location>
        <begin position="125"/>
        <end position="143"/>
    </location>
</feature>
<evidence type="ECO:0000313" key="7">
    <source>
        <dbReference type="Proteomes" id="UP001228446"/>
    </source>
</evidence>
<gene>
    <name evidence="5" type="ORF">RFF62_01575</name>
    <name evidence="4" type="ORF">SR187_3245</name>
</gene>
<dbReference type="RefSeq" id="WP_120171487.1">
    <property type="nucleotide sequence ID" value="NZ_AP018400.1"/>
</dbReference>
<comment type="similarity">
    <text evidence="1">Belongs to the UPF0177 family.</text>
</comment>
<evidence type="ECO:0000259" key="3">
    <source>
        <dbReference type="Pfam" id="PF02517"/>
    </source>
</evidence>